<feature type="region of interest" description="Disordered" evidence="1">
    <location>
        <begin position="1"/>
        <end position="35"/>
    </location>
</feature>
<dbReference type="EMBL" id="CAUOPR010000001">
    <property type="protein sequence ID" value="CAJ2002063.1"/>
    <property type="molecule type" value="Genomic_DNA"/>
</dbReference>
<evidence type="ECO:0000313" key="3">
    <source>
        <dbReference type="Proteomes" id="UP001642380"/>
    </source>
</evidence>
<dbReference type="Proteomes" id="UP001642380">
    <property type="component" value="Unassembled WGS sequence"/>
</dbReference>
<comment type="caution">
    <text evidence="2">The sequence shown here is derived from an EMBL/GenBank/DDBJ whole genome shotgun (WGS) entry which is preliminary data.</text>
</comment>
<name>A0ABC8QN53_9VIRU</name>
<accession>A0ABC8QN53</accession>
<reference evidence="2 3" key="1">
    <citation type="submission" date="2024-01" db="EMBL/GenBank/DDBJ databases">
        <authorList>
            <person name="Guinet B."/>
        </authorList>
    </citation>
    <scope>NUCLEOTIDE SEQUENCE [LARGE SCALE GENOMIC DNA]</scope>
</reference>
<proteinExistence type="predicted"/>
<keyword evidence="3" id="KW-1185">Reference proteome</keyword>
<protein>
    <submittedName>
        <fullName evidence="2">Uncharacterized protein</fullName>
    </submittedName>
</protein>
<evidence type="ECO:0000313" key="2">
    <source>
        <dbReference type="EMBL" id="CAJ2002063.1"/>
    </source>
</evidence>
<feature type="compositionally biased region" description="Acidic residues" evidence="1">
    <location>
        <begin position="21"/>
        <end position="30"/>
    </location>
</feature>
<gene>
    <name evidence="2" type="ORF">CCFV1_ORF017</name>
</gene>
<evidence type="ECO:0000256" key="1">
    <source>
        <dbReference type="SAM" id="MobiDB-lite"/>
    </source>
</evidence>
<organism evidence="2 3">
    <name type="scientific">Cotesia congregata filamentous virus 1</name>
    <dbReference type="NCBI Taxonomy" id="3064291"/>
    <lineage>
        <taxon>Viruses</taxon>
        <taxon>Viruses incertae sedis</taxon>
        <taxon>Naldaviricetes</taxon>
        <taxon>Lefavirales</taxon>
        <taxon>Filamentoviridae</taxon>
        <taxon>Betafilamentovirus</taxon>
        <taxon>Betafilamentovirus cocongregatae</taxon>
    </lineage>
</organism>
<sequence length="1629" mass="185731">MGGSISSVGRGGVGVKKTHDDNDETNETDDSLIFGQKRDGFGGGVASAGNDDFYKYSPDLDKIKEIPDKEATLLIKTTKKNKNKVHSSICLHEPLTAKQLNIVLKSIASMKTNNVACLYSFFFQVTSDVTAENKKQFENSLSFIQYELKNFDNGLYGVFELNVFRDFEANLLTLNRTIYTLDEKFNKNYLTIFIGTSPSTTTMCHFSISTTDNKLSAEFIDGWKSPEIESIKLNSSDEDGLPNITIINYLALPLTLAKGIFLKELENCTQTLVVYPTVKTSPIGYSHLLRFIQIPYIMTFNRFVLILLCPGLNKREMVYLQMANQALNFEAQHFQFNKIEPKTSVYSNVPFTVNNNQNLIKLTKLFHFVFEYPAEPKETSPTGVAKLEKDGQLTIQDPSTCLYETSFSIPGLASGISLAGFRVYPLSIPDSAALYDSPTFNFIKEGSYDFCFLYLSGNTVPVVNDFIQLVRNFLLFLANFDKPLILGIELPNDSLHWKLKKFIYALGHKYENNRGSYTICKGNSSQRAFIFFHCNSVLKTEENAGTDGKVSYKLLKNDQNTTRDTVMYIDCYKATQVSDVDGFYPTNGEEIYMTSLLSKTLNCRDERIAGYIPKGFYRIRDDINSFIRNSTRVEATWTTIFLYRGGNVDYVMQVANCMKGYAAVPFSEAKPFFLIWIPTNIHTYVECTEVLKNKNFESRLLCVKKNITIYWHKRPPSESPLSWSVRETIDGCVITSPPEIAGIMLRDMVLNEFGTEIAPILDLHTYTFIFESEPNKNTNVIEERANLQSVNDELFIVPQTSEKETLITSVPNKRGLFCIRVCLKSQVPLHIGNLITYNDLESKLTATYKTSAGILFSCISNADMATLKKSIDFFVDALAGENLRPLVLAIIYNRTAANEPEEYLMKKTSLSDFFVQQLDTHTNIMIIYPKSMPTKPNIQIQLNQNCSLVLTGKKNERKHTIFITCQDKYIKRDGSVTSFCYKLNTTEKIYLETDLDVNLTPMKIYPTSTPVLYFADIDETKTATINFPKLSWITPKELKNEFRKNHISLLSVKINFCELPLICKCVKENKNVLVNLLIQDKTEVNKYINLNRYIENIMAVFKIYKFNLASSDLYWLTNLDNSITLNDAIVVDFTSMGHWKCKFYKNAAKKIEYTTDSNLNLYYDPEKGDYTFTSRLPAFTEAEKDATVYTLKNSNTEIFTITATTALAILSKSDDFIQRIYLDVYPDIRLDCLIAPRVWVLDTLTVNDFILFTSLLNNAYVAIVVVVKRVIAYNLLNDFLKHSYNTTQYAWLDNGSVVFTSSSLLGSIRKVEGAKNYVTVSIDDARSYKFNIVFVKSVTKTKYNELTLEIPTDESADADVVEEIASIFKINYSLVDRHYRIYMPPDCDYTNIIKVERNHTIKSHGTYAYLEKQFQNLKELDEIYLNPKINMLPNPDISASTKMSVAFAEYVGVYRGALMEQNTVLLSGNVFRPDSNCPQYLCIFHPDLNEFRVDSSKDHVNVLNTVLWRQGTTHEQRRTALEYRTLRDFCKRICTIVKFGANIQQDVKHYSPPSGEHIILENAKSVKKICIRSSDTSPTLPGDGKSYAHVEINMRSKRLQFPTNMSISKMETIFQINSNIKYNITFLHL</sequence>
<feature type="compositionally biased region" description="Gly residues" evidence="1">
    <location>
        <begin position="1"/>
        <end position="14"/>
    </location>
</feature>